<dbReference type="EMBL" id="KN549255">
    <property type="protein sequence ID" value="KHJ98969.1"/>
    <property type="molecule type" value="Genomic_DNA"/>
</dbReference>
<dbReference type="SUPFAM" id="SSF49265">
    <property type="entry name" value="Fibronectin type III"/>
    <property type="match status" value="1"/>
</dbReference>
<evidence type="ECO:0000313" key="5">
    <source>
        <dbReference type="Proteomes" id="UP000053660"/>
    </source>
</evidence>
<dbReference type="OrthoDB" id="5875358at2759"/>
<keyword evidence="5" id="KW-1185">Reference proteome</keyword>
<protein>
    <recommendedName>
        <fullName evidence="3">Fibronectin type-III domain-containing protein</fullName>
    </recommendedName>
</protein>
<proteinExistence type="predicted"/>
<evidence type="ECO:0000259" key="3">
    <source>
        <dbReference type="PROSITE" id="PS50853"/>
    </source>
</evidence>
<dbReference type="Proteomes" id="UP000053660">
    <property type="component" value="Unassembled WGS sequence"/>
</dbReference>
<sequence length="384" mass="41035">MPGVAGAAMLPTAVKSGPGTKAIFVSKGGTQQNTYIGQHYDLQATLPQNLFDELPTDEQSPPSPPKQRGAEVEGSQVPSSVAPTQSDTPHLAEHPERPESQEAPQDPQSSSQSTSSTETHSMVPADPTQGTAANAEETAPEGTSEVQEPQQCSQNGSAAGVSDPQVSKPSDEQPSSSQEQQQCQQHFPADPPIASQPSELPPPEVTHQQEHMEPHTSHSEPQQVAAPAEQSFAPRLQREIAEPQNHPAQTPQHVKGSPEEEIWYDVGIIKGTSCVVTHYFLHGDQSLESTYGNDFDVGMHAGQVNFLRKAELEPGTAYRFRVAGINSIGRGPWSEVSAFKTCLPGFPGAPSSIKITKGQDGAQLTWEPPQNVAGSMWALNQNVS</sequence>
<dbReference type="InterPro" id="IPR013783">
    <property type="entry name" value="Ig-like_fold"/>
</dbReference>
<dbReference type="InterPro" id="IPR036116">
    <property type="entry name" value="FN3_sf"/>
</dbReference>
<evidence type="ECO:0000313" key="4">
    <source>
        <dbReference type="EMBL" id="KHJ98969.1"/>
    </source>
</evidence>
<gene>
    <name evidence="4" type="ORF">OESDEN_01026</name>
</gene>
<dbReference type="GO" id="GO:0006338">
    <property type="term" value="P:chromatin remodeling"/>
    <property type="evidence" value="ECO:0007669"/>
    <property type="project" value="TreeGrafter"/>
</dbReference>
<dbReference type="GO" id="GO:0003713">
    <property type="term" value="F:transcription coactivator activity"/>
    <property type="evidence" value="ECO:0007669"/>
    <property type="project" value="TreeGrafter"/>
</dbReference>
<dbReference type="AlphaFoldDB" id="A0A0B1TNX8"/>
<dbReference type="PANTHER" id="PTHR46003">
    <property type="entry name" value="HOST CELL FACTOR"/>
    <property type="match status" value="1"/>
</dbReference>
<feature type="compositionally biased region" description="Basic and acidic residues" evidence="2">
    <location>
        <begin position="207"/>
        <end position="218"/>
    </location>
</feature>
<feature type="compositionally biased region" description="Low complexity" evidence="2">
    <location>
        <begin position="101"/>
        <end position="121"/>
    </location>
</feature>
<feature type="domain" description="Fibronectin type-III" evidence="3">
    <location>
        <begin position="247"/>
        <end position="344"/>
    </location>
</feature>
<reference evidence="4 5" key="1">
    <citation type="submission" date="2014-03" db="EMBL/GenBank/DDBJ databases">
        <title>Draft genome of the hookworm Oesophagostomum dentatum.</title>
        <authorList>
            <person name="Mitreva M."/>
        </authorList>
    </citation>
    <scope>NUCLEOTIDE SEQUENCE [LARGE SCALE GENOMIC DNA]</scope>
    <source>
        <strain evidence="4 5">OD-Hann</strain>
    </source>
</reference>
<dbReference type="PANTHER" id="PTHR46003:SF1">
    <property type="entry name" value="HOST CELL FACTOR"/>
    <property type="match status" value="1"/>
</dbReference>
<feature type="region of interest" description="Disordered" evidence="2">
    <location>
        <begin position="46"/>
        <end position="231"/>
    </location>
</feature>
<dbReference type="Gene3D" id="2.60.40.10">
    <property type="entry name" value="Immunoglobulins"/>
    <property type="match status" value="2"/>
</dbReference>
<feature type="compositionally biased region" description="Polar residues" evidence="2">
    <location>
        <begin position="144"/>
        <end position="157"/>
    </location>
</feature>
<organism evidence="4 5">
    <name type="scientific">Oesophagostomum dentatum</name>
    <name type="common">Nodular worm</name>
    <dbReference type="NCBI Taxonomy" id="61180"/>
    <lineage>
        <taxon>Eukaryota</taxon>
        <taxon>Metazoa</taxon>
        <taxon>Ecdysozoa</taxon>
        <taxon>Nematoda</taxon>
        <taxon>Chromadorea</taxon>
        <taxon>Rhabditida</taxon>
        <taxon>Rhabditina</taxon>
        <taxon>Rhabditomorpha</taxon>
        <taxon>Strongyloidea</taxon>
        <taxon>Strongylidae</taxon>
        <taxon>Oesophagostomum</taxon>
    </lineage>
</organism>
<dbReference type="CDD" id="cd00063">
    <property type="entry name" value="FN3"/>
    <property type="match status" value="1"/>
</dbReference>
<dbReference type="PROSITE" id="PS50853">
    <property type="entry name" value="FN3"/>
    <property type="match status" value="1"/>
</dbReference>
<dbReference type="InterPro" id="IPR043536">
    <property type="entry name" value="HCF1/2"/>
</dbReference>
<keyword evidence="1" id="KW-0880">Kelch repeat</keyword>
<dbReference type="InterPro" id="IPR003961">
    <property type="entry name" value="FN3_dom"/>
</dbReference>
<evidence type="ECO:0000256" key="2">
    <source>
        <dbReference type="SAM" id="MobiDB-lite"/>
    </source>
</evidence>
<dbReference type="GO" id="GO:0035097">
    <property type="term" value="C:histone methyltransferase complex"/>
    <property type="evidence" value="ECO:0007669"/>
    <property type="project" value="TreeGrafter"/>
</dbReference>
<feature type="compositionally biased region" description="Basic and acidic residues" evidence="2">
    <location>
        <begin position="90"/>
        <end position="100"/>
    </location>
</feature>
<name>A0A0B1TNX8_OESDE</name>
<evidence type="ECO:0000256" key="1">
    <source>
        <dbReference type="ARBA" id="ARBA00022441"/>
    </source>
</evidence>
<accession>A0A0B1TNX8</accession>
<feature type="compositionally biased region" description="Low complexity" evidence="2">
    <location>
        <begin position="172"/>
        <end position="185"/>
    </location>
</feature>
<feature type="compositionally biased region" description="Polar residues" evidence="2">
    <location>
        <begin position="76"/>
        <end position="88"/>
    </location>
</feature>